<dbReference type="OrthoDB" id="6282460at2759"/>
<evidence type="ECO:0000256" key="1">
    <source>
        <dbReference type="SAM" id="MobiDB-lite"/>
    </source>
</evidence>
<keyword evidence="3" id="KW-1185">Reference proteome</keyword>
<comment type="caution">
    <text evidence="2">The sequence shown here is derived from an EMBL/GenBank/DDBJ whole genome shotgun (WGS) entry which is preliminary data.</text>
</comment>
<name>A0A3S5FBK5_9PLAT</name>
<protein>
    <submittedName>
        <fullName evidence="2">Uncharacterized protein</fullName>
    </submittedName>
</protein>
<feature type="compositionally biased region" description="Polar residues" evidence="1">
    <location>
        <begin position="811"/>
        <end position="824"/>
    </location>
</feature>
<sequence length="824" mass="90042">MRVSQSTTSNPEPCMMDEVSLEDLARSASLDPPNNSVFIESACSKCGIDARLIRDHIVFLQTQLRAQYERSAAEAKLRHMHTQTLRLLIREVQELKAWRASIREPSSSVSSSNSVLRRLSPAHPVHSLFTDPGASELIKVEAEATPDPQVECKADELSLRLVSPVHIKPLVTHSEIRYGISESQTPLNSNSCQNIPSQNLLHQICQQSENIREPFLLTDQGAQIVFSISRSDSPSFSTGLGTSITSPIPTIHRDSIDKIEDRREHDLLLWPNCYQEPINTHSSLLKPSDFPNPPHSSSNISLRIPSLTDTSTALHSGSVILNEAGDSKQPSPCLIEPLRNFYSSYPVCTTSNLPSIQTPQSVTSAASAPVMVQLRHNNHATSSHSLPLHTSFQTSLAPDSVPFAVADVSEIAFFSDTSKAFRTLETVELATTHGTTHCHSLQKPSDSCLRATNYFSQINLLSRKDAKLGKVEEKSPLDTIQPGSIISLPMKFRPVESILSSQSEEIIHLDLPLSPKRHQPSSYSDVISSYETTNLLPPELFYACSLISSSTTSTDYFHNLDTAREIARIDTCNSIFDSAVSAPPSSLLKSFSGISSCSLADFTSSPSLHLIHSNIDKAEQHPGAIRSTTPLIPNLCSEPQVFAENMYGFSDSVHPNYNIPEGNLIDIPKGKISREINGTLIGIPANNLSPEIHEQTSQPIPLAQQMMKTHPIANIDNPPANASFQLGASARPASGGSFSESCLSKPDSFATALNSRQIEANSPNIQSFEDHLETSLLDSADEEICELEQLRREVMQLSLSSSESEPSQPSGSYGTSNSLTICDR</sequence>
<accession>A0A3S5FBK5</accession>
<dbReference type="EMBL" id="CAAALY010000340">
    <property type="protein sequence ID" value="VEL06749.1"/>
    <property type="molecule type" value="Genomic_DNA"/>
</dbReference>
<dbReference type="AlphaFoldDB" id="A0A3S5FBK5"/>
<gene>
    <name evidence="2" type="ORF">PXEA_LOCUS189</name>
</gene>
<organism evidence="2 3">
    <name type="scientific">Protopolystoma xenopodis</name>
    <dbReference type="NCBI Taxonomy" id="117903"/>
    <lineage>
        <taxon>Eukaryota</taxon>
        <taxon>Metazoa</taxon>
        <taxon>Spiralia</taxon>
        <taxon>Lophotrochozoa</taxon>
        <taxon>Platyhelminthes</taxon>
        <taxon>Monogenea</taxon>
        <taxon>Polyopisthocotylea</taxon>
        <taxon>Polystomatidea</taxon>
        <taxon>Polystomatidae</taxon>
        <taxon>Protopolystoma</taxon>
    </lineage>
</organism>
<evidence type="ECO:0000313" key="3">
    <source>
        <dbReference type="Proteomes" id="UP000784294"/>
    </source>
</evidence>
<reference evidence="2" key="1">
    <citation type="submission" date="2018-11" db="EMBL/GenBank/DDBJ databases">
        <authorList>
            <consortium name="Pathogen Informatics"/>
        </authorList>
    </citation>
    <scope>NUCLEOTIDE SEQUENCE</scope>
</reference>
<evidence type="ECO:0000313" key="2">
    <source>
        <dbReference type="EMBL" id="VEL06749.1"/>
    </source>
</evidence>
<feature type="compositionally biased region" description="Low complexity" evidence="1">
    <location>
        <begin position="796"/>
        <end position="810"/>
    </location>
</feature>
<dbReference type="Proteomes" id="UP000784294">
    <property type="component" value="Unassembled WGS sequence"/>
</dbReference>
<proteinExistence type="predicted"/>
<feature type="region of interest" description="Disordered" evidence="1">
    <location>
        <begin position="796"/>
        <end position="824"/>
    </location>
</feature>